<dbReference type="SUPFAM" id="SSF53850">
    <property type="entry name" value="Periplasmic binding protein-like II"/>
    <property type="match status" value="1"/>
</dbReference>
<dbReference type="PANTHER" id="PTHR35936:SF17">
    <property type="entry name" value="ARGININE-BINDING EXTRACELLULAR PROTEIN ARTP"/>
    <property type="match status" value="1"/>
</dbReference>
<comment type="similarity">
    <text evidence="2 4">Belongs to the bacterial solute-binding protein 3 family.</text>
</comment>
<evidence type="ECO:0000256" key="2">
    <source>
        <dbReference type="ARBA" id="ARBA00010333"/>
    </source>
</evidence>
<dbReference type="Pfam" id="PF00497">
    <property type="entry name" value="SBP_bac_3"/>
    <property type="match status" value="1"/>
</dbReference>
<dbReference type="Gene3D" id="3.40.190.10">
    <property type="entry name" value="Periplasmic binding protein-like II"/>
    <property type="match status" value="2"/>
</dbReference>
<keyword evidence="9" id="KW-1185">Reference proteome</keyword>
<dbReference type="SMART" id="SM00062">
    <property type="entry name" value="PBPb"/>
    <property type="match status" value="1"/>
</dbReference>
<dbReference type="PANTHER" id="PTHR35936">
    <property type="entry name" value="MEMBRANE-BOUND LYTIC MUREIN TRANSGLYCOSYLASE F"/>
    <property type="match status" value="1"/>
</dbReference>
<evidence type="ECO:0000313" key="9">
    <source>
        <dbReference type="Proteomes" id="UP001241603"/>
    </source>
</evidence>
<sequence>MRFATRIALAAAAILAATLGAEAKDWKTIRIGTEGAYPPFNFIDSNQQLQGFDIDIAKAVCEKLKAECTFVAQDWDGIIPALQAGKFDAIFASMSITDERKKVVDFSRAYYNTPSAFFAVKGSGITDNSPAGLKGKTLGAQSSTIQSGYLESNYKDFDVKLYPTQDEVNLDLISGRIDALLVDKVVGTDWLKTKDGSCCEEVGADVPLGGGVGAAVRKDDTDLRDQISKAIEEIKADGTYAKLNAKYFDFSIWKD</sequence>
<dbReference type="CDD" id="cd13702">
    <property type="entry name" value="PBP2_mlr5654_like"/>
    <property type="match status" value="1"/>
</dbReference>
<evidence type="ECO:0000256" key="4">
    <source>
        <dbReference type="RuleBase" id="RU003744"/>
    </source>
</evidence>
<keyword evidence="3 5" id="KW-0732">Signal</keyword>
<feature type="domain" description="Solute-binding protein family 3/N-terminal" evidence="6">
    <location>
        <begin position="28"/>
        <end position="251"/>
    </location>
</feature>
<comment type="subcellular location">
    <subcellularLocation>
        <location evidence="1">Cell envelope</location>
    </subcellularLocation>
</comment>
<reference evidence="8 9" key="1">
    <citation type="submission" date="2023-07" db="EMBL/GenBank/DDBJ databases">
        <title>Genomic Encyclopedia of Type Strains, Phase IV (KMG-IV): sequencing the most valuable type-strain genomes for metagenomic binning, comparative biology and taxonomic classification.</title>
        <authorList>
            <person name="Goeker M."/>
        </authorList>
    </citation>
    <scope>NUCLEOTIDE SEQUENCE [LARGE SCALE GENOMIC DNA]</scope>
    <source>
        <strain evidence="8 9">B6-8</strain>
    </source>
</reference>
<comment type="caution">
    <text evidence="8">The sequence shown here is derived from an EMBL/GenBank/DDBJ whole genome shotgun (WGS) entry which is preliminary data.</text>
</comment>
<evidence type="ECO:0000256" key="1">
    <source>
        <dbReference type="ARBA" id="ARBA00004196"/>
    </source>
</evidence>
<evidence type="ECO:0000259" key="6">
    <source>
        <dbReference type="SMART" id="SM00062"/>
    </source>
</evidence>
<evidence type="ECO:0000256" key="3">
    <source>
        <dbReference type="ARBA" id="ARBA00022729"/>
    </source>
</evidence>
<dbReference type="RefSeq" id="WP_266347361.1">
    <property type="nucleotide sequence ID" value="NZ_JAPKNG010000001.1"/>
</dbReference>
<dbReference type="PROSITE" id="PS01039">
    <property type="entry name" value="SBP_BACTERIAL_3"/>
    <property type="match status" value="1"/>
</dbReference>
<dbReference type="EMBL" id="JAUSVO010000001">
    <property type="protein sequence ID" value="MDQ0436449.1"/>
    <property type="molecule type" value="Genomic_DNA"/>
</dbReference>
<evidence type="ECO:0000313" key="8">
    <source>
        <dbReference type="EMBL" id="MDQ0436449.1"/>
    </source>
</evidence>
<dbReference type="InterPro" id="IPR001320">
    <property type="entry name" value="Iontro_rcpt_C"/>
</dbReference>
<dbReference type="Proteomes" id="UP001241603">
    <property type="component" value="Unassembled WGS sequence"/>
</dbReference>
<evidence type="ECO:0000256" key="5">
    <source>
        <dbReference type="SAM" id="SignalP"/>
    </source>
</evidence>
<dbReference type="InterPro" id="IPR018313">
    <property type="entry name" value="SBP_3_CS"/>
</dbReference>
<proteinExistence type="inferred from homology"/>
<dbReference type="SMART" id="SM00079">
    <property type="entry name" value="PBPe"/>
    <property type="match status" value="1"/>
</dbReference>
<name>A0ABU0H2B7_9HYPH</name>
<gene>
    <name evidence="8" type="ORF">QO014_000819</name>
</gene>
<feature type="signal peptide" evidence="5">
    <location>
        <begin position="1"/>
        <end position="23"/>
    </location>
</feature>
<protein>
    <submittedName>
        <fullName evidence="8">Polar amino acid transport system substrate-binding protein</fullName>
    </submittedName>
</protein>
<evidence type="ECO:0000259" key="7">
    <source>
        <dbReference type="SMART" id="SM00079"/>
    </source>
</evidence>
<organism evidence="8 9">
    <name type="scientific">Kaistia dalseonensis</name>
    <dbReference type="NCBI Taxonomy" id="410840"/>
    <lineage>
        <taxon>Bacteria</taxon>
        <taxon>Pseudomonadati</taxon>
        <taxon>Pseudomonadota</taxon>
        <taxon>Alphaproteobacteria</taxon>
        <taxon>Hyphomicrobiales</taxon>
        <taxon>Kaistiaceae</taxon>
        <taxon>Kaistia</taxon>
    </lineage>
</organism>
<feature type="chain" id="PRO_5045212171" evidence="5">
    <location>
        <begin position="24"/>
        <end position="255"/>
    </location>
</feature>
<dbReference type="InterPro" id="IPR001638">
    <property type="entry name" value="Solute-binding_3/MltF_N"/>
</dbReference>
<accession>A0ABU0H2B7</accession>
<feature type="domain" description="Ionotropic glutamate receptor C-terminal" evidence="7">
    <location>
        <begin position="28"/>
        <end position="250"/>
    </location>
</feature>